<reference evidence="3" key="1">
    <citation type="journal article" date="2020" name="bioRxiv">
        <title>Genomic and phenotypic heterogeneity of clinical isolates of the human pathogens Aspergillus fumigatus, Aspergillus lentulus and Aspergillus fumigatiaffinis.</title>
        <authorList>
            <person name="dos Santos R.A.C."/>
            <person name="Steenwyk J.L."/>
            <person name="Rivero-Menendez O."/>
            <person name="Mead M.E."/>
            <person name="Silva L.P."/>
            <person name="Bastos R.W."/>
            <person name="Alastruey-Izquierdo A."/>
            <person name="Goldman G.H."/>
            <person name="Rokas A."/>
        </authorList>
    </citation>
    <scope>NUCLEOTIDE SEQUENCE</scope>
    <source>
        <strain evidence="3">CNM-CM6805</strain>
    </source>
</reference>
<dbReference type="Pfam" id="PF00328">
    <property type="entry name" value="His_Phos_2"/>
    <property type="match status" value="1"/>
</dbReference>
<dbReference type="Gene3D" id="3.40.50.1240">
    <property type="entry name" value="Phosphoglycerate mutase-like"/>
    <property type="match status" value="1"/>
</dbReference>
<feature type="signal peptide" evidence="2">
    <location>
        <begin position="1"/>
        <end position="17"/>
    </location>
</feature>
<evidence type="ECO:0008006" key="5">
    <source>
        <dbReference type="Google" id="ProtNLM"/>
    </source>
</evidence>
<dbReference type="InterPro" id="IPR029033">
    <property type="entry name" value="His_PPase_superfam"/>
</dbReference>
<gene>
    <name evidence="3" type="ORF">CNMCM6805_002054</name>
</gene>
<evidence type="ECO:0000313" key="4">
    <source>
        <dbReference type="Proteomes" id="UP000653565"/>
    </source>
</evidence>
<keyword evidence="1" id="KW-0378">Hydrolase</keyword>
<evidence type="ECO:0000256" key="1">
    <source>
        <dbReference type="ARBA" id="ARBA00022801"/>
    </source>
</evidence>
<keyword evidence="2" id="KW-0732">Signal</keyword>
<proteinExistence type="predicted"/>
<evidence type="ECO:0000256" key="2">
    <source>
        <dbReference type="SAM" id="SignalP"/>
    </source>
</evidence>
<dbReference type="CDD" id="cd07061">
    <property type="entry name" value="HP_HAP_like"/>
    <property type="match status" value="1"/>
</dbReference>
<dbReference type="AlphaFoldDB" id="A0A8H4HEL5"/>
<feature type="chain" id="PRO_5034748792" description="Histidine acid phosphatase" evidence="2">
    <location>
        <begin position="18"/>
        <end position="510"/>
    </location>
</feature>
<protein>
    <recommendedName>
        <fullName evidence="5">Histidine acid phosphatase</fullName>
    </recommendedName>
</protein>
<dbReference type="PANTHER" id="PTHR20963:SF14">
    <property type="entry name" value="ACID PHOSPHATASE, PUTATIVE-RELATED"/>
    <property type="match status" value="1"/>
</dbReference>
<dbReference type="GO" id="GO:0009277">
    <property type="term" value="C:fungal-type cell wall"/>
    <property type="evidence" value="ECO:0007669"/>
    <property type="project" value="TreeGrafter"/>
</dbReference>
<keyword evidence="4" id="KW-1185">Reference proteome</keyword>
<dbReference type="GO" id="GO:0003993">
    <property type="term" value="F:acid phosphatase activity"/>
    <property type="evidence" value="ECO:0007669"/>
    <property type="project" value="TreeGrafter"/>
</dbReference>
<comment type="caution">
    <text evidence="3">The sequence shown here is derived from an EMBL/GenBank/DDBJ whole genome shotgun (WGS) entry which is preliminary data.</text>
</comment>
<accession>A0A8H4HEL5</accession>
<name>A0A8H4HEL5_9EURO</name>
<sequence>MHRLSTLLLTLGSVTLGQTNTNNFNPLHHLAGISPYFTPNDPQLDPSVPQGCNVTRAAYLVRHAAIYANDFDYESYLEPFIQKLQNTTQDWSKVGSLSFLSNWKAPITEAHLEKITRVGLQESTMFGINIHDKYPDFKTPKNVWTSTAERTVKTAQGFILGYTSNETTQIHLTQVGEYKHAAANSLTPYQSCPAYSSSYGSKQSSEFVSHYTKPIIARLKAQAPSFNFTTDDIVAMFELCGYETVIRGSSPFCSLDLFTLTEWLAFEYGNDLMYFHNTGYGRDLSPAIGFPWLNATRTILADQSAAQDLYVSFTHRELPPTVLTALGLFNNSAYSGVDDVNATMPTDAINYGRVWKSSQILPFLTNIAIEKMACDSYGYEDGVYYRVLVNEGPQPLVGCRDGPGESCSDEAFGWFVQRRGESSNPPTSLIRLPHRNHIPLRIPQKPPPKVQTPLIDKQPTPTTHINRIPEELLIAANVLRAVLLRVPDFGVHAHGVVHAVCAVGGGAVGG</sequence>
<organism evidence="3 4">
    <name type="scientific">Aspergillus fumigatiaffinis</name>
    <dbReference type="NCBI Taxonomy" id="340414"/>
    <lineage>
        <taxon>Eukaryota</taxon>
        <taxon>Fungi</taxon>
        <taxon>Dikarya</taxon>
        <taxon>Ascomycota</taxon>
        <taxon>Pezizomycotina</taxon>
        <taxon>Eurotiomycetes</taxon>
        <taxon>Eurotiomycetidae</taxon>
        <taxon>Eurotiales</taxon>
        <taxon>Aspergillaceae</taxon>
        <taxon>Aspergillus</taxon>
        <taxon>Aspergillus subgen. Fumigati</taxon>
    </lineage>
</organism>
<dbReference type="Proteomes" id="UP000653565">
    <property type="component" value="Unassembled WGS sequence"/>
</dbReference>
<dbReference type="EMBL" id="JAAAPX010000014">
    <property type="protein sequence ID" value="KAF4242946.1"/>
    <property type="molecule type" value="Genomic_DNA"/>
</dbReference>
<dbReference type="InterPro" id="IPR000560">
    <property type="entry name" value="His_Pase_clade-2"/>
</dbReference>
<reference evidence="3" key="2">
    <citation type="submission" date="2020-04" db="EMBL/GenBank/DDBJ databases">
        <authorList>
            <person name="Santos R.A.C."/>
            <person name="Steenwyk J.L."/>
            <person name="Rivero-Menendez O."/>
            <person name="Mead M.E."/>
            <person name="Silva L.P."/>
            <person name="Bastos R.W."/>
            <person name="Alastruey-Izquierdo A."/>
            <person name="Goldman G.H."/>
            <person name="Rokas A."/>
        </authorList>
    </citation>
    <scope>NUCLEOTIDE SEQUENCE</scope>
    <source>
        <strain evidence="3">CNM-CM6805</strain>
    </source>
</reference>
<dbReference type="SUPFAM" id="SSF53254">
    <property type="entry name" value="Phosphoglycerate mutase-like"/>
    <property type="match status" value="1"/>
</dbReference>
<dbReference type="FunFam" id="3.40.50.1240:FF:000065">
    <property type="entry name" value="Similar to histidine acid phosphatase"/>
    <property type="match status" value="1"/>
</dbReference>
<evidence type="ECO:0000313" key="3">
    <source>
        <dbReference type="EMBL" id="KAF4242946.1"/>
    </source>
</evidence>
<dbReference type="PANTHER" id="PTHR20963">
    <property type="entry name" value="MULTIPLE INOSITOL POLYPHOSPHATE PHOSPHATASE-RELATED"/>
    <property type="match status" value="1"/>
</dbReference>